<dbReference type="PANTHER" id="PTHR18964:SF173">
    <property type="entry name" value="GLUCOKINASE"/>
    <property type="match status" value="1"/>
</dbReference>
<dbReference type="EMBL" id="JBHRTK010000012">
    <property type="protein sequence ID" value="MFC3207318.1"/>
    <property type="molecule type" value="Genomic_DNA"/>
</dbReference>
<dbReference type="RefSeq" id="WP_378221383.1">
    <property type="nucleotide sequence ID" value="NZ_JBHRTK010000012.1"/>
</dbReference>
<protein>
    <submittedName>
        <fullName evidence="2">ROK family protein</fullName>
    </submittedName>
</protein>
<accession>A0ABV7KAK1</accession>
<dbReference type="InterPro" id="IPR036390">
    <property type="entry name" value="WH_DNA-bd_sf"/>
</dbReference>
<sequence>MAAGVRHDDLRRRNRALVLSAVRRSVGQVSRTAIAAETGLSHSTISAISADLIAEGILSESRDSVPSAKRGRPQVGLALNPQASFVLSVVLSLNFLSLAVIDYTGGVVAQDERRLDTQSLPREDLIGECVAFIRRQLEDPALDARRVARIVLAVQGTTDSAARAMLWSPITPQTDIPFAAILEKEFGIPVVIENDCNMMAVALRWRDPAHYRDDFIAVLLSHGIGMGIVLKGQLFTGTHSSGGEFGHMVHKPEGALCRCGRRGCIEAYAGNYAIWRNARQHNDNEEPSADVTDADIRALAEIARERDGPEREAFRKAGEALGFGLGSLFALIDPAPVTMVGVGASAFDLIEPALREAIAKTAGGHHSKSISFDTETNELLLIREGCAMRALVFVDQEIFAPGRPMPPPVGGQASLIA</sequence>
<comment type="caution">
    <text evidence="2">The sequence shown here is derived from an EMBL/GenBank/DDBJ whole genome shotgun (WGS) entry which is preliminary data.</text>
</comment>
<dbReference type="SUPFAM" id="SSF46785">
    <property type="entry name" value="Winged helix' DNA-binding domain"/>
    <property type="match status" value="1"/>
</dbReference>
<dbReference type="InterPro" id="IPR036388">
    <property type="entry name" value="WH-like_DNA-bd_sf"/>
</dbReference>
<dbReference type="Gene3D" id="1.10.10.10">
    <property type="entry name" value="Winged helix-like DNA-binding domain superfamily/Winged helix DNA-binding domain"/>
    <property type="match status" value="1"/>
</dbReference>
<dbReference type="PROSITE" id="PS01125">
    <property type="entry name" value="ROK"/>
    <property type="match status" value="1"/>
</dbReference>
<dbReference type="InterPro" id="IPR043129">
    <property type="entry name" value="ATPase_NBD"/>
</dbReference>
<keyword evidence="3" id="KW-1185">Reference proteome</keyword>
<name>A0ABV7KAK1_9HYPH</name>
<proteinExistence type="inferred from homology"/>
<dbReference type="SUPFAM" id="SSF53067">
    <property type="entry name" value="Actin-like ATPase domain"/>
    <property type="match status" value="1"/>
</dbReference>
<comment type="similarity">
    <text evidence="1">Belongs to the ROK (NagC/XylR) family.</text>
</comment>
<evidence type="ECO:0000313" key="2">
    <source>
        <dbReference type="EMBL" id="MFC3207318.1"/>
    </source>
</evidence>
<dbReference type="Pfam" id="PF00480">
    <property type="entry name" value="ROK"/>
    <property type="match status" value="1"/>
</dbReference>
<dbReference type="Proteomes" id="UP001595583">
    <property type="component" value="Unassembled WGS sequence"/>
</dbReference>
<dbReference type="InterPro" id="IPR000600">
    <property type="entry name" value="ROK"/>
</dbReference>
<gene>
    <name evidence="2" type="ORF">ACFOHJ_13910</name>
</gene>
<dbReference type="PANTHER" id="PTHR18964">
    <property type="entry name" value="ROK (REPRESSOR, ORF, KINASE) FAMILY"/>
    <property type="match status" value="1"/>
</dbReference>
<reference evidence="3" key="1">
    <citation type="journal article" date="2019" name="Int. J. Syst. Evol. Microbiol.">
        <title>The Global Catalogue of Microorganisms (GCM) 10K type strain sequencing project: providing services to taxonomists for standard genome sequencing and annotation.</title>
        <authorList>
            <consortium name="The Broad Institute Genomics Platform"/>
            <consortium name="The Broad Institute Genome Sequencing Center for Infectious Disease"/>
            <person name="Wu L."/>
            <person name="Ma J."/>
        </authorList>
    </citation>
    <scope>NUCLEOTIDE SEQUENCE [LARGE SCALE GENOMIC DNA]</scope>
    <source>
        <strain evidence="3">KCTC 52165</strain>
    </source>
</reference>
<evidence type="ECO:0000313" key="3">
    <source>
        <dbReference type="Proteomes" id="UP001595583"/>
    </source>
</evidence>
<dbReference type="Gene3D" id="3.30.420.40">
    <property type="match status" value="2"/>
</dbReference>
<dbReference type="InterPro" id="IPR049874">
    <property type="entry name" value="ROK_cs"/>
</dbReference>
<evidence type="ECO:0000256" key="1">
    <source>
        <dbReference type="ARBA" id="ARBA00006479"/>
    </source>
</evidence>
<organism evidence="2 3">
    <name type="scientific">Aquamicrobium soli</name>
    <dbReference type="NCBI Taxonomy" id="1811518"/>
    <lineage>
        <taxon>Bacteria</taxon>
        <taxon>Pseudomonadati</taxon>
        <taxon>Pseudomonadota</taxon>
        <taxon>Alphaproteobacteria</taxon>
        <taxon>Hyphomicrobiales</taxon>
        <taxon>Phyllobacteriaceae</taxon>
        <taxon>Aquamicrobium</taxon>
    </lineage>
</organism>